<feature type="region of interest" description="Disordered" evidence="1">
    <location>
        <begin position="1"/>
        <end position="26"/>
    </location>
</feature>
<accession>A0AAD9MIG5</accession>
<dbReference type="SMART" id="SM00293">
    <property type="entry name" value="PWWP"/>
    <property type="match status" value="1"/>
</dbReference>
<gene>
    <name evidence="3" type="ORF">QBZ16_002540</name>
</gene>
<evidence type="ECO:0000313" key="4">
    <source>
        <dbReference type="Proteomes" id="UP001255856"/>
    </source>
</evidence>
<dbReference type="EMBL" id="JASFZW010000002">
    <property type="protein sequence ID" value="KAK2080144.1"/>
    <property type="molecule type" value="Genomic_DNA"/>
</dbReference>
<dbReference type="Proteomes" id="UP001255856">
    <property type="component" value="Unassembled WGS sequence"/>
</dbReference>
<feature type="region of interest" description="Disordered" evidence="1">
    <location>
        <begin position="64"/>
        <end position="110"/>
    </location>
</feature>
<proteinExistence type="predicted"/>
<feature type="compositionally biased region" description="Low complexity" evidence="1">
    <location>
        <begin position="1"/>
        <end position="12"/>
    </location>
</feature>
<evidence type="ECO:0000256" key="1">
    <source>
        <dbReference type="SAM" id="MobiDB-lite"/>
    </source>
</evidence>
<feature type="compositionally biased region" description="Basic and acidic residues" evidence="1">
    <location>
        <begin position="94"/>
        <end position="110"/>
    </location>
</feature>
<dbReference type="SUPFAM" id="SSF63748">
    <property type="entry name" value="Tudor/PWWP/MBT"/>
    <property type="match status" value="1"/>
</dbReference>
<organism evidence="3 4">
    <name type="scientific">Prototheca wickerhamii</name>
    <dbReference type="NCBI Taxonomy" id="3111"/>
    <lineage>
        <taxon>Eukaryota</taxon>
        <taxon>Viridiplantae</taxon>
        <taxon>Chlorophyta</taxon>
        <taxon>core chlorophytes</taxon>
        <taxon>Trebouxiophyceae</taxon>
        <taxon>Chlorellales</taxon>
        <taxon>Chlorellaceae</taxon>
        <taxon>Prototheca</taxon>
    </lineage>
</organism>
<dbReference type="Gene3D" id="2.30.30.140">
    <property type="match status" value="1"/>
</dbReference>
<evidence type="ECO:0000313" key="3">
    <source>
        <dbReference type="EMBL" id="KAK2080144.1"/>
    </source>
</evidence>
<dbReference type="InterPro" id="IPR000313">
    <property type="entry name" value="PWWP_dom"/>
</dbReference>
<keyword evidence="4" id="KW-1185">Reference proteome</keyword>
<dbReference type="PROSITE" id="PS50812">
    <property type="entry name" value="PWWP"/>
    <property type="match status" value="1"/>
</dbReference>
<reference evidence="3" key="1">
    <citation type="submission" date="2021-01" db="EMBL/GenBank/DDBJ databases">
        <authorList>
            <person name="Eckstrom K.M.E."/>
        </authorList>
    </citation>
    <scope>NUCLEOTIDE SEQUENCE</scope>
    <source>
        <strain evidence="3">UVCC 0001</strain>
    </source>
</reference>
<dbReference type="AlphaFoldDB" id="A0AAD9MIG5"/>
<name>A0AAD9MIG5_PROWI</name>
<feature type="domain" description="PWWP" evidence="2">
    <location>
        <begin position="114"/>
        <end position="172"/>
    </location>
</feature>
<evidence type="ECO:0000259" key="2">
    <source>
        <dbReference type="PROSITE" id="PS50812"/>
    </source>
</evidence>
<sequence length="186" mass="20020">MTLTAAMPSQSAAPPPPAAPGAQPEAIPSYFLNNPAMLLAAQQMAAQKLLQQQLQIKANGQALSAGLAPQPSPASAPAEAPLPVSNGAHTSAALERRRTPEEPTEKPLERVDPGGRIVWAKLGAYPWWPAKVLTRGRDLSFPPLEEPPRPNAIPVRFFGTYDFSWLGSKRAVMDWAEVCLGWPWGE</sequence>
<comment type="caution">
    <text evidence="3">The sequence shown here is derived from an EMBL/GenBank/DDBJ whole genome shotgun (WGS) entry which is preliminary data.</text>
</comment>
<protein>
    <recommendedName>
        <fullName evidence="2">PWWP domain-containing protein</fullName>
    </recommendedName>
</protein>
<feature type="compositionally biased region" description="Low complexity" evidence="1">
    <location>
        <begin position="64"/>
        <end position="83"/>
    </location>
</feature>
<dbReference type="Pfam" id="PF00855">
    <property type="entry name" value="PWWP"/>
    <property type="match status" value="1"/>
</dbReference>